<dbReference type="Proteomes" id="UP001589536">
    <property type="component" value="Unassembled WGS sequence"/>
</dbReference>
<comment type="similarity">
    <text evidence="1">Belongs to the HpcH/HpaI aldolase family.</text>
</comment>
<dbReference type="InterPro" id="IPR015813">
    <property type="entry name" value="Pyrv/PenolPyrv_kinase-like_dom"/>
</dbReference>
<evidence type="ECO:0000259" key="4">
    <source>
        <dbReference type="Pfam" id="PF03328"/>
    </source>
</evidence>
<dbReference type="InterPro" id="IPR050251">
    <property type="entry name" value="HpcH-HpaI_aldolase"/>
</dbReference>
<dbReference type="PANTHER" id="PTHR30502:SF0">
    <property type="entry name" value="PHOSPHOENOLPYRUVATE CARBOXYLASE FAMILY PROTEIN"/>
    <property type="match status" value="1"/>
</dbReference>
<gene>
    <name evidence="5" type="ORF">ACFFPI_10235</name>
</gene>
<keyword evidence="6" id="KW-1185">Reference proteome</keyword>
<keyword evidence="3 5" id="KW-0456">Lyase</keyword>
<evidence type="ECO:0000256" key="2">
    <source>
        <dbReference type="ARBA" id="ARBA00022723"/>
    </source>
</evidence>
<protein>
    <submittedName>
        <fullName evidence="5">HpcH/HpaI aldolase/citrate lyase family protein</fullName>
    </submittedName>
</protein>
<dbReference type="SUPFAM" id="SSF51621">
    <property type="entry name" value="Phosphoenolpyruvate/pyruvate domain"/>
    <property type="match status" value="1"/>
</dbReference>
<evidence type="ECO:0000313" key="5">
    <source>
        <dbReference type="EMBL" id="MFB9714500.1"/>
    </source>
</evidence>
<dbReference type="InterPro" id="IPR040442">
    <property type="entry name" value="Pyrv_kinase-like_dom_sf"/>
</dbReference>
<proteinExistence type="inferred from homology"/>
<accession>A0ABV5UQF3</accession>
<dbReference type="Pfam" id="PF03328">
    <property type="entry name" value="HpcH_HpaI"/>
    <property type="match status" value="1"/>
</dbReference>
<dbReference type="RefSeq" id="WP_345046179.1">
    <property type="nucleotide sequence ID" value="NZ_BAABED010000001.1"/>
</dbReference>
<dbReference type="InterPro" id="IPR005000">
    <property type="entry name" value="Aldolase/citrate-lyase_domain"/>
</dbReference>
<feature type="domain" description="HpcH/HpaI aldolase/citrate lyase" evidence="4">
    <location>
        <begin position="11"/>
        <end position="231"/>
    </location>
</feature>
<keyword evidence="2" id="KW-0479">Metal-binding</keyword>
<sequence>MSILHTPGSLGTWVKMPTIESVQILAHAGFDFVVIDQEHAPIDVRTAYQLINTATAEGLLALVRVEELRPSTIQRILDAGAGGVLIPHIDTPEQAELAVRAVRFPPMGTRGAGGTSRAGRWGTLPTAEYLASGNEAALCIPQLESGLAIENVEKIAATDGVDALFVGVADLSMDMGTTPGDPEVVRLYLHALDVAHQAGKPCGFASGTAAGARAALDQGFDFVMASSDTAMLVTQALDTARTVKQLQA</sequence>
<reference evidence="5 6" key="1">
    <citation type="submission" date="2024-09" db="EMBL/GenBank/DDBJ databases">
        <authorList>
            <person name="Sun Q."/>
            <person name="Mori K."/>
        </authorList>
    </citation>
    <scope>NUCLEOTIDE SEQUENCE [LARGE SCALE GENOMIC DNA]</scope>
    <source>
        <strain evidence="5 6">JCM 13519</strain>
    </source>
</reference>
<name>A0ABV5UQF3_9MICC</name>
<dbReference type="GO" id="GO:0016829">
    <property type="term" value="F:lyase activity"/>
    <property type="evidence" value="ECO:0007669"/>
    <property type="project" value="UniProtKB-KW"/>
</dbReference>
<evidence type="ECO:0000256" key="1">
    <source>
        <dbReference type="ARBA" id="ARBA00005568"/>
    </source>
</evidence>
<dbReference type="Gene3D" id="3.20.20.60">
    <property type="entry name" value="Phosphoenolpyruvate-binding domains"/>
    <property type="match status" value="1"/>
</dbReference>
<evidence type="ECO:0000313" key="6">
    <source>
        <dbReference type="Proteomes" id="UP001589536"/>
    </source>
</evidence>
<comment type="caution">
    <text evidence="5">The sequence shown here is derived from an EMBL/GenBank/DDBJ whole genome shotgun (WGS) entry which is preliminary data.</text>
</comment>
<dbReference type="PANTHER" id="PTHR30502">
    <property type="entry name" value="2-KETO-3-DEOXY-L-RHAMNONATE ALDOLASE"/>
    <property type="match status" value="1"/>
</dbReference>
<dbReference type="EMBL" id="JBHMBH010000021">
    <property type="protein sequence ID" value="MFB9714500.1"/>
    <property type="molecule type" value="Genomic_DNA"/>
</dbReference>
<organism evidence="5 6">
    <name type="scientific">Arthrobacter methylotrophus</name>
    <dbReference type="NCBI Taxonomy" id="121291"/>
    <lineage>
        <taxon>Bacteria</taxon>
        <taxon>Bacillati</taxon>
        <taxon>Actinomycetota</taxon>
        <taxon>Actinomycetes</taxon>
        <taxon>Micrococcales</taxon>
        <taxon>Micrococcaceae</taxon>
        <taxon>Arthrobacter</taxon>
    </lineage>
</organism>
<evidence type="ECO:0000256" key="3">
    <source>
        <dbReference type="ARBA" id="ARBA00023239"/>
    </source>
</evidence>